<comment type="caution">
    <text evidence="1">The sequence shown here is derived from an EMBL/GenBank/DDBJ whole genome shotgun (WGS) entry which is preliminary data.</text>
</comment>
<keyword evidence="2" id="KW-1185">Reference proteome</keyword>
<accession>A0ABR4GP22</accession>
<organism evidence="1 2">
    <name type="scientific">Aspergillus keveii</name>
    <dbReference type="NCBI Taxonomy" id="714993"/>
    <lineage>
        <taxon>Eukaryota</taxon>
        <taxon>Fungi</taxon>
        <taxon>Dikarya</taxon>
        <taxon>Ascomycota</taxon>
        <taxon>Pezizomycotina</taxon>
        <taxon>Eurotiomycetes</taxon>
        <taxon>Eurotiomycetidae</taxon>
        <taxon>Eurotiales</taxon>
        <taxon>Aspergillaceae</taxon>
        <taxon>Aspergillus</taxon>
        <taxon>Aspergillus subgen. Nidulantes</taxon>
    </lineage>
</organism>
<dbReference type="Gene3D" id="1.25.40.10">
    <property type="entry name" value="Tetratricopeptide repeat domain"/>
    <property type="match status" value="1"/>
</dbReference>
<dbReference type="SUPFAM" id="SSF48452">
    <property type="entry name" value="TPR-like"/>
    <property type="match status" value="1"/>
</dbReference>
<reference evidence="1 2" key="1">
    <citation type="submission" date="2024-07" db="EMBL/GenBank/DDBJ databases">
        <title>Section-level genome sequencing and comparative genomics of Aspergillus sections Usti and Cavernicolus.</title>
        <authorList>
            <consortium name="Lawrence Berkeley National Laboratory"/>
            <person name="Nybo J.L."/>
            <person name="Vesth T.C."/>
            <person name="Theobald S."/>
            <person name="Frisvad J.C."/>
            <person name="Larsen T.O."/>
            <person name="Kjaerboelling I."/>
            <person name="Rothschild-Mancinelli K."/>
            <person name="Lyhne E.K."/>
            <person name="Kogle M.E."/>
            <person name="Barry K."/>
            <person name="Clum A."/>
            <person name="Na H."/>
            <person name="Ledsgaard L."/>
            <person name="Lin J."/>
            <person name="Lipzen A."/>
            <person name="Kuo A."/>
            <person name="Riley R."/>
            <person name="Mondo S."/>
            <person name="Labutti K."/>
            <person name="Haridas S."/>
            <person name="Pangalinan J."/>
            <person name="Salamov A.A."/>
            <person name="Simmons B.A."/>
            <person name="Magnuson J.K."/>
            <person name="Chen J."/>
            <person name="Drula E."/>
            <person name="Henrissat B."/>
            <person name="Wiebenga A."/>
            <person name="Lubbers R.J."/>
            <person name="Gomes A.C."/>
            <person name="Makela M.R."/>
            <person name="Stajich J."/>
            <person name="Grigoriev I.V."/>
            <person name="Mortensen U.H."/>
            <person name="De Vries R.P."/>
            <person name="Baker S.E."/>
            <person name="Andersen M.R."/>
        </authorList>
    </citation>
    <scope>NUCLEOTIDE SEQUENCE [LARGE SCALE GENOMIC DNA]</scope>
    <source>
        <strain evidence="1 2">CBS 209.92</strain>
    </source>
</reference>
<evidence type="ECO:0000313" key="2">
    <source>
        <dbReference type="Proteomes" id="UP001610563"/>
    </source>
</evidence>
<sequence>MSSQVQCLEDAGQGGALLSLELELEEDVETEIHHFVKLARTGDYAAAHDFYDHTLHKHDHFFPVVAEYADMLFEQGSYRRAAEYLERQLTGKKRALEADELQLLELMESLANIYCDGALRDALVQAKRARVHLERIAGRVSTTSSYKTEGNPTLQASCVDSYSDTQIHIFEVYVAIVALAFQLNPS</sequence>
<name>A0ABR4GP22_9EURO</name>
<protein>
    <submittedName>
        <fullName evidence="1">Uncharacterized protein</fullName>
    </submittedName>
</protein>
<gene>
    <name evidence="1" type="ORF">BJX66DRAFT_332242</name>
</gene>
<dbReference type="EMBL" id="JBFTWV010000003">
    <property type="protein sequence ID" value="KAL2800687.1"/>
    <property type="molecule type" value="Genomic_DNA"/>
</dbReference>
<dbReference type="Proteomes" id="UP001610563">
    <property type="component" value="Unassembled WGS sequence"/>
</dbReference>
<evidence type="ECO:0000313" key="1">
    <source>
        <dbReference type="EMBL" id="KAL2800687.1"/>
    </source>
</evidence>
<proteinExistence type="predicted"/>
<dbReference type="InterPro" id="IPR011990">
    <property type="entry name" value="TPR-like_helical_dom_sf"/>
</dbReference>